<comment type="cofactor">
    <cofactor evidence="1">
        <name>FAD</name>
        <dbReference type="ChEBI" id="CHEBI:57692"/>
    </cofactor>
</comment>
<feature type="domain" description="Acyl-CoA dehydrogenase/oxidase C-terminal" evidence="7">
    <location>
        <begin position="238"/>
        <end position="376"/>
    </location>
</feature>
<feature type="compositionally biased region" description="Low complexity" evidence="6">
    <location>
        <begin position="1"/>
        <end position="16"/>
    </location>
</feature>
<dbReference type="InterPro" id="IPR046373">
    <property type="entry name" value="Acyl-CoA_Oxase/DH_mid-dom_sf"/>
</dbReference>
<keyword evidence="3" id="KW-0285">Flavoprotein</keyword>
<dbReference type="PANTHER" id="PTHR43884">
    <property type="entry name" value="ACYL-COA DEHYDROGENASE"/>
    <property type="match status" value="1"/>
</dbReference>
<keyword evidence="4" id="KW-0274">FAD</keyword>
<dbReference type="Gene3D" id="2.40.110.10">
    <property type="entry name" value="Butyryl-CoA Dehydrogenase, subunit A, domain 2"/>
    <property type="match status" value="1"/>
</dbReference>
<dbReference type="Gene3D" id="1.20.140.10">
    <property type="entry name" value="Butyryl-CoA Dehydrogenase, subunit A, domain 3"/>
    <property type="match status" value="1"/>
</dbReference>
<organism evidence="9 10">
    <name type="scientific">Streptomyces monticola</name>
    <dbReference type="NCBI Taxonomy" id="2666263"/>
    <lineage>
        <taxon>Bacteria</taxon>
        <taxon>Bacillati</taxon>
        <taxon>Actinomycetota</taxon>
        <taxon>Actinomycetes</taxon>
        <taxon>Kitasatosporales</taxon>
        <taxon>Streptomycetaceae</taxon>
        <taxon>Streptomyces</taxon>
    </lineage>
</organism>
<keyword evidence="5 9" id="KW-0560">Oxidoreductase</keyword>
<evidence type="ECO:0000259" key="7">
    <source>
        <dbReference type="Pfam" id="PF00441"/>
    </source>
</evidence>
<reference evidence="10" key="1">
    <citation type="journal article" date="2019" name="Int. J. Syst. Evol. Microbiol.">
        <title>The Global Catalogue of Microorganisms (GCM) 10K type strain sequencing project: providing services to taxonomists for standard genome sequencing and annotation.</title>
        <authorList>
            <consortium name="The Broad Institute Genomics Platform"/>
            <consortium name="The Broad Institute Genome Sequencing Center for Infectious Disease"/>
            <person name="Wu L."/>
            <person name="Ma J."/>
        </authorList>
    </citation>
    <scope>NUCLEOTIDE SEQUENCE [LARGE SCALE GENOMIC DNA]</scope>
    <source>
        <strain evidence="10">SYNS20</strain>
    </source>
</reference>
<keyword evidence="10" id="KW-1185">Reference proteome</keyword>
<dbReference type="SUPFAM" id="SSF47203">
    <property type="entry name" value="Acyl-CoA dehydrogenase C-terminal domain-like"/>
    <property type="match status" value="1"/>
</dbReference>
<accession>A0ABW2JG76</accession>
<feature type="domain" description="Acyl-CoA dehydrogenase/oxidase N-terminal" evidence="8">
    <location>
        <begin position="25"/>
        <end position="138"/>
    </location>
</feature>
<comment type="similarity">
    <text evidence="2">Belongs to the acyl-CoA dehydrogenase family.</text>
</comment>
<protein>
    <submittedName>
        <fullName evidence="9">Acyl-CoA dehydrogenase family protein</fullName>
        <ecNumber evidence="9">1.-.-.-</ecNumber>
    </submittedName>
</protein>
<feature type="region of interest" description="Disordered" evidence="6">
    <location>
        <begin position="1"/>
        <end position="21"/>
    </location>
</feature>
<dbReference type="InterPro" id="IPR036250">
    <property type="entry name" value="AcylCo_DH-like_C"/>
</dbReference>
<gene>
    <name evidence="9" type="ORF">ACFQVC_10600</name>
</gene>
<dbReference type="InterPro" id="IPR013786">
    <property type="entry name" value="AcylCoA_DH/ox_N"/>
</dbReference>
<evidence type="ECO:0000313" key="10">
    <source>
        <dbReference type="Proteomes" id="UP001596523"/>
    </source>
</evidence>
<dbReference type="InterPro" id="IPR009100">
    <property type="entry name" value="AcylCoA_DH/oxidase_NM_dom_sf"/>
</dbReference>
<evidence type="ECO:0000313" key="9">
    <source>
        <dbReference type="EMBL" id="MFC7304664.1"/>
    </source>
</evidence>
<evidence type="ECO:0000256" key="3">
    <source>
        <dbReference type="ARBA" id="ARBA00022630"/>
    </source>
</evidence>
<dbReference type="EC" id="1.-.-.-" evidence="9"/>
<dbReference type="InterPro" id="IPR037069">
    <property type="entry name" value="AcylCoA_DH/ox_N_sf"/>
</dbReference>
<dbReference type="Gene3D" id="1.10.540.10">
    <property type="entry name" value="Acyl-CoA dehydrogenase/oxidase, N-terminal domain"/>
    <property type="match status" value="1"/>
</dbReference>
<evidence type="ECO:0000256" key="4">
    <source>
        <dbReference type="ARBA" id="ARBA00022827"/>
    </source>
</evidence>
<dbReference type="GO" id="GO:0016491">
    <property type="term" value="F:oxidoreductase activity"/>
    <property type="evidence" value="ECO:0007669"/>
    <property type="project" value="UniProtKB-KW"/>
</dbReference>
<evidence type="ECO:0000259" key="8">
    <source>
        <dbReference type="Pfam" id="PF02771"/>
    </source>
</evidence>
<proteinExistence type="inferred from homology"/>
<dbReference type="PANTHER" id="PTHR43884:SF20">
    <property type="entry name" value="ACYL-COA DEHYDROGENASE FADE28"/>
    <property type="match status" value="1"/>
</dbReference>
<dbReference type="SUPFAM" id="SSF56645">
    <property type="entry name" value="Acyl-CoA dehydrogenase NM domain-like"/>
    <property type="match status" value="1"/>
</dbReference>
<dbReference type="Pfam" id="PF02771">
    <property type="entry name" value="Acyl-CoA_dh_N"/>
    <property type="match status" value="1"/>
</dbReference>
<name>A0ABW2JG76_9ACTN</name>
<evidence type="ECO:0000256" key="5">
    <source>
        <dbReference type="ARBA" id="ARBA00023002"/>
    </source>
</evidence>
<dbReference type="InterPro" id="IPR009075">
    <property type="entry name" value="AcylCo_DH/oxidase_C"/>
</dbReference>
<comment type="caution">
    <text evidence="9">The sequence shown here is derived from an EMBL/GenBank/DDBJ whole genome shotgun (WGS) entry which is preliminary data.</text>
</comment>
<dbReference type="RefSeq" id="WP_381829276.1">
    <property type="nucleotide sequence ID" value="NZ_JBHTCF010000003.1"/>
</dbReference>
<evidence type="ECO:0000256" key="6">
    <source>
        <dbReference type="SAM" id="MobiDB-lite"/>
    </source>
</evidence>
<dbReference type="EMBL" id="JBHTCF010000003">
    <property type="protein sequence ID" value="MFC7304664.1"/>
    <property type="molecule type" value="Genomic_DNA"/>
</dbReference>
<dbReference type="Proteomes" id="UP001596523">
    <property type="component" value="Unassembled WGS sequence"/>
</dbReference>
<dbReference type="Pfam" id="PF00441">
    <property type="entry name" value="Acyl-CoA_dh_1"/>
    <property type="match status" value="1"/>
</dbReference>
<evidence type="ECO:0000256" key="2">
    <source>
        <dbReference type="ARBA" id="ARBA00009347"/>
    </source>
</evidence>
<evidence type="ECO:0000256" key="1">
    <source>
        <dbReference type="ARBA" id="ARBA00001974"/>
    </source>
</evidence>
<sequence length="383" mass="39640">MSPNSPASPVSPKAKPQQAPDLLYSEAEEDLRSALRSLLTDRCDPASVIAATESTTPHDAELWKALATDMGLAGLLVPEDLGGQGATHREAAVVVEELGRAVAPVPYLTSAVVATDVLLGCDTTNAQVAELIGALASGRTIGVLALPLSTAPGASYDGIRADGDTVSGRITAVADAAVADVLLVVADGRLHAVDTAQDGVTVTPQSALDLTRPLATVTLAAAHARVLADSADAPVRRGLLSGAALLAAEQLGVADWCLTETVRYVRDRKQFNRPVGSFQALKHRLAELWLEVVNARAAARNAADALATANPEAPLAAALAQAYCAPMAVHAAEEALQLHAGIGMTWEHPVHLYLKRAKADSIALGTAGRHRDAVAELVDLRAP</sequence>